<evidence type="ECO:0000313" key="2">
    <source>
        <dbReference type="Proteomes" id="UP001610432"/>
    </source>
</evidence>
<name>A0ABR4LSP9_9EURO</name>
<dbReference type="Proteomes" id="UP001610432">
    <property type="component" value="Unassembled WGS sequence"/>
</dbReference>
<dbReference type="RefSeq" id="XP_070886557.1">
    <property type="nucleotide sequence ID" value="XM_071035467.1"/>
</dbReference>
<reference evidence="1 2" key="1">
    <citation type="submission" date="2024-07" db="EMBL/GenBank/DDBJ databases">
        <title>Section-level genome sequencing and comparative genomics of Aspergillus sections Usti and Cavernicolus.</title>
        <authorList>
            <consortium name="Lawrence Berkeley National Laboratory"/>
            <person name="Nybo J.L."/>
            <person name="Vesth T.C."/>
            <person name="Theobald S."/>
            <person name="Frisvad J.C."/>
            <person name="Larsen T.O."/>
            <person name="Kjaerboelling I."/>
            <person name="Rothschild-Mancinelli K."/>
            <person name="Lyhne E.K."/>
            <person name="Kogle M.E."/>
            <person name="Barry K."/>
            <person name="Clum A."/>
            <person name="Na H."/>
            <person name="Ledsgaard L."/>
            <person name="Lin J."/>
            <person name="Lipzen A."/>
            <person name="Kuo A."/>
            <person name="Riley R."/>
            <person name="Mondo S."/>
            <person name="Labutti K."/>
            <person name="Haridas S."/>
            <person name="Pangalinan J."/>
            <person name="Salamov A.A."/>
            <person name="Simmons B.A."/>
            <person name="Magnuson J.K."/>
            <person name="Chen J."/>
            <person name="Drula E."/>
            <person name="Henrissat B."/>
            <person name="Wiebenga A."/>
            <person name="Lubbers R.J."/>
            <person name="Gomes A.C."/>
            <person name="Macurrencykelacurrency M.R."/>
            <person name="Stajich J."/>
            <person name="Grigoriev I.V."/>
            <person name="Mortensen U.H."/>
            <person name="De Vries R.P."/>
            <person name="Baker S.E."/>
            <person name="Andersen M.R."/>
        </authorList>
    </citation>
    <scope>NUCLEOTIDE SEQUENCE [LARGE SCALE GENOMIC DNA]</scope>
    <source>
        <strain evidence="1 2">CBS 449.75</strain>
    </source>
</reference>
<accession>A0ABR4LSP9</accession>
<proteinExistence type="predicted"/>
<comment type="caution">
    <text evidence="1">The sequence shown here is derived from an EMBL/GenBank/DDBJ whole genome shotgun (WGS) entry which is preliminary data.</text>
</comment>
<sequence length="177" mass="20044">MTNLAGTYKARGGDAWRAAAVLEQAYQASRRPELEDNPLTIALMHSLVVAYTRVDRLRDGKPLLVACHEWNQQRHGPNHPRTRASSDNLTWLLEKLGDIVKAPVLAPEIAIHFIEIHCVVASKACNPLLSLTETVETRLGRFCVQRRGIINTCICSCYQIYKSWVGARNRRIQFPKR</sequence>
<dbReference type="GeneID" id="98150539"/>
<gene>
    <name evidence="1" type="ORF">BJX67DRAFT_80071</name>
</gene>
<keyword evidence="2" id="KW-1185">Reference proteome</keyword>
<dbReference type="EMBL" id="JBFXLQ010000018">
    <property type="protein sequence ID" value="KAL2867578.1"/>
    <property type="molecule type" value="Genomic_DNA"/>
</dbReference>
<protein>
    <submittedName>
        <fullName evidence="1">Uncharacterized protein</fullName>
    </submittedName>
</protein>
<dbReference type="Gene3D" id="1.25.40.10">
    <property type="entry name" value="Tetratricopeptide repeat domain"/>
    <property type="match status" value="1"/>
</dbReference>
<organism evidence="1 2">
    <name type="scientific">Aspergillus lucknowensis</name>
    <dbReference type="NCBI Taxonomy" id="176173"/>
    <lineage>
        <taxon>Eukaryota</taxon>
        <taxon>Fungi</taxon>
        <taxon>Dikarya</taxon>
        <taxon>Ascomycota</taxon>
        <taxon>Pezizomycotina</taxon>
        <taxon>Eurotiomycetes</taxon>
        <taxon>Eurotiomycetidae</taxon>
        <taxon>Eurotiales</taxon>
        <taxon>Aspergillaceae</taxon>
        <taxon>Aspergillus</taxon>
        <taxon>Aspergillus subgen. Nidulantes</taxon>
    </lineage>
</organism>
<evidence type="ECO:0000313" key="1">
    <source>
        <dbReference type="EMBL" id="KAL2867578.1"/>
    </source>
</evidence>
<dbReference type="SUPFAM" id="SSF48452">
    <property type="entry name" value="TPR-like"/>
    <property type="match status" value="1"/>
</dbReference>
<dbReference type="InterPro" id="IPR011990">
    <property type="entry name" value="TPR-like_helical_dom_sf"/>
</dbReference>